<keyword evidence="3" id="KW-0378">Hydrolase</keyword>
<keyword evidence="3" id="KW-0269">Exonuclease</keyword>
<dbReference type="SUPFAM" id="SSF56219">
    <property type="entry name" value="DNase I-like"/>
    <property type="match status" value="1"/>
</dbReference>
<reference evidence="3 4" key="1">
    <citation type="submission" date="2019-02" db="EMBL/GenBank/DDBJ databases">
        <title>Draft genome sequences of novel Actinobacteria.</title>
        <authorList>
            <person name="Sahin N."/>
            <person name="Ay H."/>
            <person name="Saygin H."/>
        </authorList>
    </citation>
    <scope>NUCLEOTIDE SEQUENCE [LARGE SCALE GENOMIC DNA]</scope>
    <source>
        <strain evidence="3 4">KC603</strain>
    </source>
</reference>
<keyword evidence="4" id="KW-1185">Reference proteome</keyword>
<organism evidence="3 4">
    <name type="scientific">Jiangella ureilytica</name>
    <dbReference type="NCBI Taxonomy" id="2530374"/>
    <lineage>
        <taxon>Bacteria</taxon>
        <taxon>Bacillati</taxon>
        <taxon>Actinomycetota</taxon>
        <taxon>Actinomycetes</taxon>
        <taxon>Jiangellales</taxon>
        <taxon>Jiangellaceae</taxon>
        <taxon>Jiangella</taxon>
    </lineage>
</organism>
<proteinExistence type="predicted"/>
<protein>
    <submittedName>
        <fullName evidence="3">Endonuclease/exonuclease/phosphatase family protein</fullName>
    </submittedName>
</protein>
<feature type="domain" description="Endonuclease/exonuclease/phosphatase" evidence="2">
    <location>
        <begin position="95"/>
        <end position="326"/>
    </location>
</feature>
<dbReference type="PANTHER" id="PTHR12121:SF36">
    <property type="entry name" value="ENDONUCLEASE_EXONUCLEASE_PHOSPHATASE DOMAIN-CONTAINING PROTEIN"/>
    <property type="match status" value="1"/>
</dbReference>
<dbReference type="Pfam" id="PF03372">
    <property type="entry name" value="Exo_endo_phos"/>
    <property type="match status" value="1"/>
</dbReference>
<dbReference type="PANTHER" id="PTHR12121">
    <property type="entry name" value="CARBON CATABOLITE REPRESSOR PROTEIN 4"/>
    <property type="match status" value="1"/>
</dbReference>
<dbReference type="GO" id="GO:0000175">
    <property type="term" value="F:3'-5'-RNA exonuclease activity"/>
    <property type="evidence" value="ECO:0007669"/>
    <property type="project" value="TreeGrafter"/>
</dbReference>
<dbReference type="InterPro" id="IPR036691">
    <property type="entry name" value="Endo/exonu/phosph_ase_sf"/>
</dbReference>
<evidence type="ECO:0000313" key="4">
    <source>
        <dbReference type="Proteomes" id="UP000295621"/>
    </source>
</evidence>
<evidence type="ECO:0000313" key="3">
    <source>
        <dbReference type="EMBL" id="TDC53609.1"/>
    </source>
</evidence>
<dbReference type="Proteomes" id="UP000295621">
    <property type="component" value="Unassembled WGS sequence"/>
</dbReference>
<evidence type="ECO:0000259" key="2">
    <source>
        <dbReference type="Pfam" id="PF03372"/>
    </source>
</evidence>
<comment type="caution">
    <text evidence="3">The sequence shown here is derived from an EMBL/GenBank/DDBJ whole genome shotgun (WGS) entry which is preliminary data.</text>
</comment>
<keyword evidence="3" id="KW-0540">Nuclease</keyword>
<gene>
    <name evidence="3" type="ORF">E1212_05410</name>
</gene>
<keyword evidence="3" id="KW-0255">Endonuclease</keyword>
<accession>A0A4R4RW34</accession>
<dbReference type="CDD" id="cd09083">
    <property type="entry name" value="EEP-1"/>
    <property type="match status" value="1"/>
</dbReference>
<dbReference type="InterPro" id="IPR005135">
    <property type="entry name" value="Endo/exonuclease/phosphatase"/>
</dbReference>
<dbReference type="GO" id="GO:0004519">
    <property type="term" value="F:endonuclease activity"/>
    <property type="evidence" value="ECO:0007669"/>
    <property type="project" value="UniProtKB-KW"/>
</dbReference>
<dbReference type="EMBL" id="SMKL01000008">
    <property type="protein sequence ID" value="TDC53609.1"/>
    <property type="molecule type" value="Genomic_DNA"/>
</dbReference>
<evidence type="ECO:0000256" key="1">
    <source>
        <dbReference type="SAM" id="MobiDB-lite"/>
    </source>
</evidence>
<name>A0A4R4RW34_9ACTN</name>
<dbReference type="Gene3D" id="3.60.10.10">
    <property type="entry name" value="Endonuclease/exonuclease/phosphatase"/>
    <property type="match status" value="1"/>
</dbReference>
<dbReference type="AlphaFoldDB" id="A0A4R4RW34"/>
<dbReference type="InterPro" id="IPR050410">
    <property type="entry name" value="CCR4/nocturin_mRNA_transcr"/>
</dbReference>
<dbReference type="OrthoDB" id="9793162at2"/>
<feature type="compositionally biased region" description="Low complexity" evidence="1">
    <location>
        <begin position="28"/>
        <end position="67"/>
    </location>
</feature>
<feature type="compositionally biased region" description="Basic and acidic residues" evidence="1">
    <location>
        <begin position="1"/>
        <end position="10"/>
    </location>
</feature>
<sequence length="335" mass="36300">MCGSTRERPTRGRSTAARRCTRGPTGWPTPGATARTSTSTSTTTPAGLRCATPTGSPPRSAGAAAPPRARRRTRTSSSPDRYAAAVEQGLVLRVATFNIRNGLALDWLNSWWFRRGAAVTAIRSLGADVLGLQEVYEFQRGYLVRKLPGLRWHGQGRGGGRSGEQCPVAVSGGFLTVLEHRTRWYGETPDVPGTRLPDASFPRVATLLRLRDQRTTREFAVVNTHLDERHPANRAASVRQLVGWLDPAVPAVVMGDFNAVPDDGDVMGPLLEAGFRPAPVTGGTVHRFTGTATGRRIDHILAGPQWTIEEAGVERGRPDGKLPSDHWPVRATLRL</sequence>
<feature type="region of interest" description="Disordered" evidence="1">
    <location>
        <begin position="1"/>
        <end position="82"/>
    </location>
</feature>